<dbReference type="OrthoDB" id="1928288at2759"/>
<dbReference type="STRING" id="429701.A0A2G9GBL1"/>
<accession>A0A2G9GBL1</accession>
<keyword evidence="4" id="KW-1185">Reference proteome</keyword>
<dbReference type="Proteomes" id="UP000231279">
    <property type="component" value="Unassembled WGS sequence"/>
</dbReference>
<feature type="coiled-coil region" evidence="1">
    <location>
        <begin position="35"/>
        <end position="62"/>
    </location>
</feature>
<feature type="region of interest" description="Disordered" evidence="2">
    <location>
        <begin position="154"/>
        <end position="175"/>
    </location>
</feature>
<gene>
    <name evidence="3" type="ORF">CDL12_24814</name>
</gene>
<organism evidence="3 4">
    <name type="scientific">Handroanthus impetiginosus</name>
    <dbReference type="NCBI Taxonomy" id="429701"/>
    <lineage>
        <taxon>Eukaryota</taxon>
        <taxon>Viridiplantae</taxon>
        <taxon>Streptophyta</taxon>
        <taxon>Embryophyta</taxon>
        <taxon>Tracheophyta</taxon>
        <taxon>Spermatophyta</taxon>
        <taxon>Magnoliopsida</taxon>
        <taxon>eudicotyledons</taxon>
        <taxon>Gunneridae</taxon>
        <taxon>Pentapetalae</taxon>
        <taxon>asterids</taxon>
        <taxon>lamiids</taxon>
        <taxon>Lamiales</taxon>
        <taxon>Bignoniaceae</taxon>
        <taxon>Crescentiina</taxon>
        <taxon>Tabebuia alliance</taxon>
        <taxon>Handroanthus</taxon>
    </lineage>
</organism>
<name>A0A2G9GBL1_9LAMI</name>
<evidence type="ECO:0000256" key="1">
    <source>
        <dbReference type="SAM" id="Coils"/>
    </source>
</evidence>
<dbReference type="EMBL" id="NKXS01005822">
    <property type="protein sequence ID" value="PIN02671.1"/>
    <property type="molecule type" value="Genomic_DNA"/>
</dbReference>
<keyword evidence="1" id="KW-0175">Coiled coil</keyword>
<evidence type="ECO:0000256" key="2">
    <source>
        <dbReference type="SAM" id="MobiDB-lite"/>
    </source>
</evidence>
<comment type="caution">
    <text evidence="3">The sequence shown here is derived from an EMBL/GenBank/DDBJ whole genome shotgun (WGS) entry which is preliminary data.</text>
</comment>
<dbReference type="PANTHER" id="PTHR33167">
    <property type="entry name" value="TRANSCRIPTION FACTOR, PUTATIVE (DUF863)-RELATED"/>
    <property type="match status" value="1"/>
</dbReference>
<sequence>MDRILEFHNLESMRNAILIQEEVFRQQVHELHRLYNLQTKLMQELQNRLKEQKEAISQTETRHSHSFQALSVREDQKELSGSCSGEGSRIPIEFDLERPLESTPSCVYPSEEHKEITNIEEEGDVEVDLTLSIGRKLRSKSSKFCDFDESKKVGEVGSSTNKGGEECDERSSTVSVYQENTRPHWLLHDLSLNRT</sequence>
<reference evidence="4" key="1">
    <citation type="journal article" date="2018" name="Gigascience">
        <title>Genome assembly of the Pink Ipe (Handroanthus impetiginosus, Bignoniaceae), a highly valued, ecologically keystone Neotropical timber forest tree.</title>
        <authorList>
            <person name="Silva-Junior O.B."/>
            <person name="Grattapaglia D."/>
            <person name="Novaes E."/>
            <person name="Collevatti R.G."/>
        </authorList>
    </citation>
    <scope>NUCLEOTIDE SEQUENCE [LARGE SCALE GENOMIC DNA]</scope>
    <source>
        <strain evidence="4">cv. UFG-1</strain>
    </source>
</reference>
<evidence type="ECO:0000313" key="3">
    <source>
        <dbReference type="EMBL" id="PIN02671.1"/>
    </source>
</evidence>
<protein>
    <submittedName>
        <fullName evidence="3">Uncharacterized protein</fullName>
    </submittedName>
</protein>
<dbReference type="PANTHER" id="PTHR33167:SF26">
    <property type="entry name" value="EXPRESSED PROTEIN"/>
    <property type="match status" value="1"/>
</dbReference>
<evidence type="ECO:0000313" key="4">
    <source>
        <dbReference type="Proteomes" id="UP000231279"/>
    </source>
</evidence>
<proteinExistence type="predicted"/>
<dbReference type="AlphaFoldDB" id="A0A2G9GBL1"/>